<dbReference type="EMBL" id="BLXT01008226">
    <property type="protein sequence ID" value="GFO46847.1"/>
    <property type="molecule type" value="Genomic_DNA"/>
</dbReference>
<proteinExistence type="predicted"/>
<comment type="caution">
    <text evidence="1">The sequence shown here is derived from an EMBL/GenBank/DDBJ whole genome shotgun (WGS) entry which is preliminary data.</text>
</comment>
<name>A0AAV4DR99_9GAST</name>
<gene>
    <name evidence="1" type="ORF">PoB_007335200</name>
</gene>
<evidence type="ECO:0000313" key="1">
    <source>
        <dbReference type="EMBL" id="GFO46847.1"/>
    </source>
</evidence>
<reference evidence="1 2" key="1">
    <citation type="journal article" date="2021" name="Elife">
        <title>Chloroplast acquisition without the gene transfer in kleptoplastic sea slugs, Plakobranchus ocellatus.</title>
        <authorList>
            <person name="Maeda T."/>
            <person name="Takahashi S."/>
            <person name="Yoshida T."/>
            <person name="Shimamura S."/>
            <person name="Takaki Y."/>
            <person name="Nagai Y."/>
            <person name="Toyoda A."/>
            <person name="Suzuki Y."/>
            <person name="Arimoto A."/>
            <person name="Ishii H."/>
            <person name="Satoh N."/>
            <person name="Nishiyama T."/>
            <person name="Hasebe M."/>
            <person name="Maruyama T."/>
            <person name="Minagawa J."/>
            <person name="Obokata J."/>
            <person name="Shigenobu S."/>
        </authorList>
    </citation>
    <scope>NUCLEOTIDE SEQUENCE [LARGE SCALE GENOMIC DNA]</scope>
</reference>
<evidence type="ECO:0000313" key="2">
    <source>
        <dbReference type="Proteomes" id="UP000735302"/>
    </source>
</evidence>
<dbReference type="AlphaFoldDB" id="A0AAV4DR99"/>
<protein>
    <submittedName>
        <fullName evidence="1">Uncharacterized protein</fullName>
    </submittedName>
</protein>
<dbReference type="Proteomes" id="UP000735302">
    <property type="component" value="Unassembled WGS sequence"/>
</dbReference>
<keyword evidence="2" id="KW-1185">Reference proteome</keyword>
<sequence>MKEAAVRSAINSDLKSIAHLVVCDCMLRHVSKSSTWKRHCNYHINVCQKISLRSTQKSSFSFPIRSQIVHSFYFLEDLSPLIFFWFGIDDRVSQRRKAPTDFSLRSLSTAPQKSRGFSKGLHLYKIAFGAFEPGCPKSATSHCAALPPSSSPPFSR</sequence>
<organism evidence="1 2">
    <name type="scientific">Plakobranchus ocellatus</name>
    <dbReference type="NCBI Taxonomy" id="259542"/>
    <lineage>
        <taxon>Eukaryota</taxon>
        <taxon>Metazoa</taxon>
        <taxon>Spiralia</taxon>
        <taxon>Lophotrochozoa</taxon>
        <taxon>Mollusca</taxon>
        <taxon>Gastropoda</taxon>
        <taxon>Heterobranchia</taxon>
        <taxon>Euthyneura</taxon>
        <taxon>Panpulmonata</taxon>
        <taxon>Sacoglossa</taxon>
        <taxon>Placobranchoidea</taxon>
        <taxon>Plakobranchidae</taxon>
        <taxon>Plakobranchus</taxon>
    </lineage>
</organism>
<accession>A0AAV4DR99</accession>